<dbReference type="Pfam" id="PF00075">
    <property type="entry name" value="RNase_H"/>
    <property type="match status" value="1"/>
</dbReference>
<dbReference type="InterPro" id="IPR012337">
    <property type="entry name" value="RNaseH-like_sf"/>
</dbReference>
<dbReference type="InterPro" id="IPR036397">
    <property type="entry name" value="RNaseH_sf"/>
</dbReference>
<dbReference type="VEuPathDB" id="FungiDB:RhiirA1_394282"/>
<dbReference type="VEuPathDB" id="FungiDB:RhiirA1_456722"/>
<reference evidence="3 4" key="1">
    <citation type="submission" date="2016-04" db="EMBL/GenBank/DDBJ databases">
        <title>Genome analyses suggest a sexual origin of heterokaryosis in a supposedly ancient asexual fungus.</title>
        <authorList>
            <person name="Ropars J."/>
            <person name="Sedzielewska K."/>
            <person name="Noel J."/>
            <person name="Charron P."/>
            <person name="Farinelli L."/>
            <person name="Marton T."/>
            <person name="Kruger M."/>
            <person name="Pelin A."/>
            <person name="Brachmann A."/>
            <person name="Corradi N."/>
        </authorList>
    </citation>
    <scope>NUCLEOTIDE SEQUENCE [LARGE SCALE GENOMIC DNA]</scope>
    <source>
        <strain evidence="3 4">C2</strain>
    </source>
</reference>
<feature type="region of interest" description="Disordered" evidence="1">
    <location>
        <begin position="955"/>
        <end position="976"/>
    </location>
</feature>
<dbReference type="AlphaFoldDB" id="A0A2N1NDW9"/>
<dbReference type="VEuPathDB" id="FungiDB:FUN_001027"/>
<dbReference type="GO" id="GO:0003676">
    <property type="term" value="F:nucleic acid binding"/>
    <property type="evidence" value="ECO:0007669"/>
    <property type="project" value="InterPro"/>
</dbReference>
<dbReference type="Gene3D" id="3.30.420.10">
    <property type="entry name" value="Ribonuclease H-like superfamily/Ribonuclease H"/>
    <property type="match status" value="1"/>
</dbReference>
<evidence type="ECO:0000313" key="4">
    <source>
        <dbReference type="Proteomes" id="UP000233469"/>
    </source>
</evidence>
<evidence type="ECO:0000313" key="3">
    <source>
        <dbReference type="EMBL" id="PKK72014.1"/>
    </source>
</evidence>
<dbReference type="EMBL" id="LLXL01000467">
    <property type="protein sequence ID" value="PKK72014.1"/>
    <property type="molecule type" value="Genomic_DNA"/>
</dbReference>
<dbReference type="PROSITE" id="PS50879">
    <property type="entry name" value="RNASE_H_1"/>
    <property type="match status" value="1"/>
</dbReference>
<dbReference type="InterPro" id="IPR002156">
    <property type="entry name" value="RNaseH_domain"/>
</dbReference>
<proteinExistence type="predicted"/>
<protein>
    <recommendedName>
        <fullName evidence="2">RNase H type-1 domain-containing protein</fullName>
    </recommendedName>
</protein>
<sequence length="1044" mass="119863">MANITINHEKYTVLTNNPKLCNKDIQLAIAPGKTITVKTASRTSSNRILGIYINAFNSHTPTLNKIKKIINNFTYTMRFKKITHDHLIYIINRVLLPKLEYINQFTIFTRSQCESLLAPIKKLFKHHLKLPVSTHNNIIHTKLFPSINSFFYNQFYSHVSIVNVIFNTPLFSTIGLQKILTTQYDFWVPNFPTPKDFSNSISSNYQSLLTRQLRIFNEFYINFLPHCNTSIMGGSNPIVTYFKSHQQLPNLSSTDLQSLRKKRIIFMDQLTSIDGLHLSTWKDVKRQNPKSNFKGPTPRWFRDLENSNIILEENCRRLYEKLDVAPPARYDFTSPSIRKESVYRPKNEWTISWDPAHQVEFYGKTIEQQNDIYGVSLTYRTHYIPALDADTRSNLTPKKLTPILRPCHGNCGHSVPFSGDLRPKCILVSLTSNLITFKTHSKHYKTKLNFLKPDNNLVFPITPLHTLRLLALTITKHRLIVPNVLPTHVPILSILDSYLDANSEFFYNSPNLNLNISSSLFINNILIGHRDSIIHLLEIAKQFSSQFKFTFYTDGSFHRIDESSSTPTQMGFAWIEVSNSSPISGPPPPSYKGALSFNPSSTKAEIYALLTAVIAVPDNSELDVYTDSLNVIHTFHKITNKLTSIRQTLKCNNHIAWRLIDTLILKKKLVVRLHKVKAHSKDFWNDMADNLANIARNLPPIEINPTKLPGSLMTPIWASIAPVDRDIRKFCHNITDIYTFDKFLGNSSLSPIFDRFPITSIHWPLTQAWLHHNTTTDVFSSIKSSYDAFKIKSFNHILPCGDVLTKHYPDLYQDKDIPCPFCANHQDTNEHLGICANLFPIINKTIINHKKILYDLLESNTSSSPLLITQALDRFDLLCPISGNNSYNHPLYLIIHQLIPQDFYNLVRSFTFNDKLTRKIIWEFLLSFHGQIYQEIWPKHCSLLKIWERRNGITSKHKRQSSSPRRTDSSTSDGNFNRAPHPWSLAAPPSRPSNLPLSPMWLVLCTCNFLHSGGWLSSVRHPSSFELDIENFSLLCKMTPSGFS</sequence>
<evidence type="ECO:0000259" key="2">
    <source>
        <dbReference type="PROSITE" id="PS50879"/>
    </source>
</evidence>
<dbReference type="VEuPathDB" id="FungiDB:RhiirFUN_016524"/>
<evidence type="ECO:0000256" key="1">
    <source>
        <dbReference type="SAM" id="MobiDB-lite"/>
    </source>
</evidence>
<accession>A0A2N1NDW9</accession>
<dbReference type="VEuPathDB" id="FungiDB:RhiirFUN_025435"/>
<dbReference type="Proteomes" id="UP000233469">
    <property type="component" value="Unassembled WGS sequence"/>
</dbReference>
<feature type="domain" description="RNase H type-1" evidence="2">
    <location>
        <begin position="545"/>
        <end position="697"/>
    </location>
</feature>
<dbReference type="SUPFAM" id="SSF53098">
    <property type="entry name" value="Ribonuclease H-like"/>
    <property type="match status" value="1"/>
</dbReference>
<feature type="compositionally biased region" description="Low complexity" evidence="1">
    <location>
        <begin position="961"/>
        <end position="973"/>
    </location>
</feature>
<organism evidence="3 4">
    <name type="scientific">Rhizophagus irregularis</name>
    <dbReference type="NCBI Taxonomy" id="588596"/>
    <lineage>
        <taxon>Eukaryota</taxon>
        <taxon>Fungi</taxon>
        <taxon>Fungi incertae sedis</taxon>
        <taxon>Mucoromycota</taxon>
        <taxon>Glomeromycotina</taxon>
        <taxon>Glomeromycetes</taxon>
        <taxon>Glomerales</taxon>
        <taxon>Glomeraceae</taxon>
        <taxon>Rhizophagus</taxon>
    </lineage>
</organism>
<reference evidence="3 4" key="2">
    <citation type="submission" date="2017-10" db="EMBL/GenBank/DDBJ databases">
        <title>Extensive intraspecific genome diversity in a model arbuscular mycorrhizal fungus.</title>
        <authorList>
            <person name="Chen E.C.H."/>
            <person name="Morin E."/>
            <person name="Baudet D."/>
            <person name="Noel J."/>
            <person name="Ndikumana S."/>
            <person name="Charron P."/>
            <person name="St-Onge C."/>
            <person name="Giorgi J."/>
            <person name="Grigoriev I.V."/>
            <person name="Roux C."/>
            <person name="Martin F.M."/>
            <person name="Corradi N."/>
        </authorList>
    </citation>
    <scope>NUCLEOTIDE SEQUENCE [LARGE SCALE GENOMIC DNA]</scope>
    <source>
        <strain evidence="3 4">C2</strain>
    </source>
</reference>
<comment type="caution">
    <text evidence="3">The sequence shown here is derived from an EMBL/GenBank/DDBJ whole genome shotgun (WGS) entry which is preliminary data.</text>
</comment>
<gene>
    <name evidence="3" type="ORF">RhiirC2_777704</name>
</gene>
<dbReference type="GO" id="GO:0004523">
    <property type="term" value="F:RNA-DNA hybrid ribonuclease activity"/>
    <property type="evidence" value="ECO:0007669"/>
    <property type="project" value="InterPro"/>
</dbReference>
<name>A0A2N1NDW9_9GLOM</name>